<reference evidence="2 3" key="1">
    <citation type="submission" date="2022-05" db="EMBL/GenBank/DDBJ databases">
        <title>A multi-omics perspective on studying reproductive biology in Daphnia sinensis.</title>
        <authorList>
            <person name="Jia J."/>
        </authorList>
    </citation>
    <scope>NUCLEOTIDE SEQUENCE [LARGE SCALE GENOMIC DNA]</scope>
    <source>
        <strain evidence="2 3">WSL</strain>
    </source>
</reference>
<dbReference type="InterPro" id="IPR053077">
    <property type="entry name" value="MARVEL_domain_protein_3"/>
</dbReference>
<dbReference type="Proteomes" id="UP000820818">
    <property type="component" value="Linkage Group LG3"/>
</dbReference>
<evidence type="ECO:0000313" key="2">
    <source>
        <dbReference type="EMBL" id="KAI9561143.1"/>
    </source>
</evidence>
<evidence type="ECO:0000313" key="3">
    <source>
        <dbReference type="Proteomes" id="UP000820818"/>
    </source>
</evidence>
<feature type="transmembrane region" description="Helical" evidence="1">
    <location>
        <begin position="81"/>
        <end position="101"/>
    </location>
</feature>
<dbReference type="EMBL" id="WJBH02000003">
    <property type="protein sequence ID" value="KAI9561143.1"/>
    <property type="molecule type" value="Genomic_DNA"/>
</dbReference>
<name>A0AAD5LF85_9CRUS</name>
<keyword evidence="3" id="KW-1185">Reference proteome</keyword>
<dbReference type="PANTHER" id="PTHR34609:SF17">
    <property type="entry name" value="GEO08273P1-RELATED"/>
    <property type="match status" value="1"/>
</dbReference>
<keyword evidence="1" id="KW-0472">Membrane</keyword>
<organism evidence="2 3">
    <name type="scientific">Daphnia sinensis</name>
    <dbReference type="NCBI Taxonomy" id="1820382"/>
    <lineage>
        <taxon>Eukaryota</taxon>
        <taxon>Metazoa</taxon>
        <taxon>Ecdysozoa</taxon>
        <taxon>Arthropoda</taxon>
        <taxon>Crustacea</taxon>
        <taxon>Branchiopoda</taxon>
        <taxon>Diplostraca</taxon>
        <taxon>Cladocera</taxon>
        <taxon>Anomopoda</taxon>
        <taxon>Daphniidae</taxon>
        <taxon>Daphnia</taxon>
        <taxon>Daphnia similis group</taxon>
    </lineage>
</organism>
<feature type="transmembrane region" description="Helical" evidence="1">
    <location>
        <begin position="51"/>
        <end position="69"/>
    </location>
</feature>
<evidence type="ECO:0000256" key="1">
    <source>
        <dbReference type="SAM" id="Phobius"/>
    </source>
</evidence>
<gene>
    <name evidence="2" type="ORF">GHT06_012099</name>
</gene>
<dbReference type="PANTHER" id="PTHR34609">
    <property type="entry name" value="GEO08273P1-RELATED"/>
    <property type="match status" value="1"/>
</dbReference>
<dbReference type="AlphaFoldDB" id="A0AAD5LF85"/>
<sequence>MCCKLNRFCCCAFSLQTGTKVIANIYLLIEILVLTYLGISEYTGLFSSTDLITMVALATLSTILVLISATKDSKASFLMPWLFLCAILILGGMGYVGWIIIETGGHAVIIFCFMLVGLAGLEVAVITVASVIGAALFLYNWLIVFSYYHHLVEKKGQPFEEDADSISYIKYP</sequence>
<keyword evidence="1" id="KW-1133">Transmembrane helix</keyword>
<accession>A0AAD5LF85</accession>
<protein>
    <submittedName>
        <fullName evidence="2">Uncharacterized protein</fullName>
    </submittedName>
</protein>
<feature type="transmembrane region" description="Helical" evidence="1">
    <location>
        <begin position="21"/>
        <end position="39"/>
    </location>
</feature>
<comment type="caution">
    <text evidence="2">The sequence shown here is derived from an EMBL/GenBank/DDBJ whole genome shotgun (WGS) entry which is preliminary data.</text>
</comment>
<feature type="transmembrane region" description="Helical" evidence="1">
    <location>
        <begin position="107"/>
        <end position="139"/>
    </location>
</feature>
<proteinExistence type="predicted"/>
<keyword evidence="1" id="KW-0812">Transmembrane</keyword>